<dbReference type="Gramene" id="TVU06667">
    <property type="protein sequence ID" value="TVU06667"/>
    <property type="gene ID" value="EJB05_49891"/>
</dbReference>
<evidence type="ECO:0000256" key="1">
    <source>
        <dbReference type="SAM" id="MobiDB-lite"/>
    </source>
</evidence>
<feature type="chain" id="PRO_5023910977" evidence="2">
    <location>
        <begin position="28"/>
        <end position="114"/>
    </location>
</feature>
<gene>
    <name evidence="3" type="ORF">EJB05_49891</name>
</gene>
<feature type="non-terminal residue" evidence="3">
    <location>
        <position position="114"/>
    </location>
</feature>
<name>A0A5J9T610_9POAL</name>
<evidence type="ECO:0000256" key="2">
    <source>
        <dbReference type="SAM" id="SignalP"/>
    </source>
</evidence>
<organism evidence="3 4">
    <name type="scientific">Eragrostis curvula</name>
    <name type="common">weeping love grass</name>
    <dbReference type="NCBI Taxonomy" id="38414"/>
    <lineage>
        <taxon>Eukaryota</taxon>
        <taxon>Viridiplantae</taxon>
        <taxon>Streptophyta</taxon>
        <taxon>Embryophyta</taxon>
        <taxon>Tracheophyta</taxon>
        <taxon>Spermatophyta</taxon>
        <taxon>Magnoliopsida</taxon>
        <taxon>Liliopsida</taxon>
        <taxon>Poales</taxon>
        <taxon>Poaceae</taxon>
        <taxon>PACMAD clade</taxon>
        <taxon>Chloridoideae</taxon>
        <taxon>Eragrostideae</taxon>
        <taxon>Eragrostidinae</taxon>
        <taxon>Eragrostis</taxon>
    </lineage>
</organism>
<dbReference type="Proteomes" id="UP000324897">
    <property type="component" value="Unassembled WGS sequence"/>
</dbReference>
<accession>A0A5J9T610</accession>
<evidence type="ECO:0000313" key="4">
    <source>
        <dbReference type="Proteomes" id="UP000324897"/>
    </source>
</evidence>
<comment type="caution">
    <text evidence="3">The sequence shown here is derived from an EMBL/GenBank/DDBJ whole genome shotgun (WGS) entry which is preliminary data.</text>
</comment>
<keyword evidence="4" id="KW-1185">Reference proteome</keyword>
<dbReference type="AlphaFoldDB" id="A0A5J9T610"/>
<evidence type="ECO:0000313" key="3">
    <source>
        <dbReference type="EMBL" id="TVU06667.1"/>
    </source>
</evidence>
<dbReference type="EMBL" id="RWGY01000051">
    <property type="protein sequence ID" value="TVU06667.1"/>
    <property type="molecule type" value="Genomic_DNA"/>
</dbReference>
<feature type="non-terminal residue" evidence="3">
    <location>
        <position position="1"/>
    </location>
</feature>
<protein>
    <submittedName>
        <fullName evidence="3">Uncharacterized protein</fullName>
    </submittedName>
</protein>
<feature type="region of interest" description="Disordered" evidence="1">
    <location>
        <begin position="95"/>
        <end position="114"/>
    </location>
</feature>
<feature type="signal peptide" evidence="2">
    <location>
        <begin position="1"/>
        <end position="27"/>
    </location>
</feature>
<reference evidence="3 4" key="1">
    <citation type="journal article" date="2019" name="Sci. Rep.">
        <title>A high-quality genome of Eragrostis curvula grass provides insights into Poaceae evolution and supports new strategies to enhance forage quality.</title>
        <authorList>
            <person name="Carballo J."/>
            <person name="Santos B.A.C.M."/>
            <person name="Zappacosta D."/>
            <person name="Garbus I."/>
            <person name="Selva J.P."/>
            <person name="Gallo C.A."/>
            <person name="Diaz A."/>
            <person name="Albertini E."/>
            <person name="Caccamo M."/>
            <person name="Echenique V."/>
        </authorList>
    </citation>
    <scope>NUCLEOTIDE SEQUENCE [LARGE SCALE GENOMIC DNA]</scope>
    <source>
        <strain evidence="4">cv. Victoria</strain>
        <tissue evidence="3">Leaf</tissue>
    </source>
</reference>
<sequence length="114" mass="11990">LRAAHPRLLAAPLAEVLVGAAALAAQACDLAAAVGAPTAFELIARLVRVLPSGSLAKKLRTPEKIRAVQARAGKRNWWEELPVFVKAHKMLSNAASTQWHSATAGCRGRTSSSS</sequence>
<proteinExistence type="predicted"/>
<keyword evidence="2" id="KW-0732">Signal</keyword>